<dbReference type="Proteomes" id="UP001215280">
    <property type="component" value="Unassembled WGS sequence"/>
</dbReference>
<accession>A0AAD7N0X5</accession>
<organism evidence="1 2">
    <name type="scientific">Mycena maculata</name>
    <dbReference type="NCBI Taxonomy" id="230809"/>
    <lineage>
        <taxon>Eukaryota</taxon>
        <taxon>Fungi</taxon>
        <taxon>Dikarya</taxon>
        <taxon>Basidiomycota</taxon>
        <taxon>Agaricomycotina</taxon>
        <taxon>Agaricomycetes</taxon>
        <taxon>Agaricomycetidae</taxon>
        <taxon>Agaricales</taxon>
        <taxon>Marasmiineae</taxon>
        <taxon>Mycenaceae</taxon>
        <taxon>Mycena</taxon>
    </lineage>
</organism>
<gene>
    <name evidence="1" type="ORF">DFH07DRAFT_778727</name>
</gene>
<evidence type="ECO:0000313" key="2">
    <source>
        <dbReference type="Proteomes" id="UP001215280"/>
    </source>
</evidence>
<comment type="caution">
    <text evidence="1">The sequence shown here is derived from an EMBL/GenBank/DDBJ whole genome shotgun (WGS) entry which is preliminary data.</text>
</comment>
<name>A0AAD7N0X5_9AGAR</name>
<reference evidence="1" key="1">
    <citation type="submission" date="2023-03" db="EMBL/GenBank/DDBJ databases">
        <title>Massive genome expansion in bonnet fungi (Mycena s.s.) driven by repeated elements and novel gene families across ecological guilds.</title>
        <authorList>
            <consortium name="Lawrence Berkeley National Laboratory"/>
            <person name="Harder C.B."/>
            <person name="Miyauchi S."/>
            <person name="Viragh M."/>
            <person name="Kuo A."/>
            <person name="Thoen E."/>
            <person name="Andreopoulos B."/>
            <person name="Lu D."/>
            <person name="Skrede I."/>
            <person name="Drula E."/>
            <person name="Henrissat B."/>
            <person name="Morin E."/>
            <person name="Kohler A."/>
            <person name="Barry K."/>
            <person name="LaButti K."/>
            <person name="Morin E."/>
            <person name="Salamov A."/>
            <person name="Lipzen A."/>
            <person name="Mereny Z."/>
            <person name="Hegedus B."/>
            <person name="Baldrian P."/>
            <person name="Stursova M."/>
            <person name="Weitz H."/>
            <person name="Taylor A."/>
            <person name="Grigoriev I.V."/>
            <person name="Nagy L.G."/>
            <person name="Martin F."/>
            <person name="Kauserud H."/>
        </authorList>
    </citation>
    <scope>NUCLEOTIDE SEQUENCE</scope>
    <source>
        <strain evidence="1">CBHHK188m</strain>
    </source>
</reference>
<dbReference type="EMBL" id="JARJLG010000132">
    <property type="protein sequence ID" value="KAJ7739448.1"/>
    <property type="molecule type" value="Genomic_DNA"/>
</dbReference>
<dbReference type="AlphaFoldDB" id="A0AAD7N0X5"/>
<evidence type="ECO:0000313" key="1">
    <source>
        <dbReference type="EMBL" id="KAJ7739448.1"/>
    </source>
</evidence>
<protein>
    <submittedName>
        <fullName evidence="1">Uncharacterized protein</fullName>
    </submittedName>
</protein>
<proteinExistence type="predicted"/>
<keyword evidence="2" id="KW-1185">Reference proteome</keyword>
<sequence>MARSPSSVEDKMMGQKLNFFKKKLVQSGPVIADEGRRKVKWSEFNVPKRTMCSSGDYVHVVHAQGRQIWRRRRARKRCGSVEWCIAWCAVWGYLHRAWATTSAAAFMKAVAAAGTKAAPVVGAKTAVAGPLAWHRRRHRVGATVVVHEPCGGAAGQARNARRRTLVRVSGLRPGLPTCLICSCACTLSGYSEVGFSEVSSHGTHAQPPLTEGWCMGFGVGVGAGAGAYGMDSAPAVRAAADVLGCGARRGGVVHKVAVASVRGMQVATVRTVRVVAVSLGEKGEGQQGTKRKDVVEWDHDAARCPALPSEVAWSQFPERRPVVDWAHAGCSRWCGTEPVEARHPGGESVEAWERQGAIHAQERKEERRTYLARIEQLALNLAQGHFREIRRKDHHADDARGLGRPGTHDVEREGVLSATGVHQFKGIEQKLRDLHRIWPRAIFAKSSGKVTMRMASDDPGRITWGKGGFYRPLAMVYWTPRPPPRGGKLWQGVEH</sequence>